<dbReference type="Proteomes" id="UP000039865">
    <property type="component" value="Unassembled WGS sequence"/>
</dbReference>
<feature type="domain" description="Dickkopf N-terminal cysteine-rich" evidence="1">
    <location>
        <begin position="97"/>
        <end position="141"/>
    </location>
</feature>
<dbReference type="GO" id="GO:0005576">
    <property type="term" value="C:extracellular region"/>
    <property type="evidence" value="ECO:0007669"/>
    <property type="project" value="InterPro"/>
</dbReference>
<dbReference type="InterPro" id="IPR006796">
    <property type="entry name" value="Dickkopf_N"/>
</dbReference>
<dbReference type="Pfam" id="PF04706">
    <property type="entry name" value="Dickkopf_N"/>
    <property type="match status" value="1"/>
</dbReference>
<keyword evidence="3" id="KW-1185">Reference proteome</keyword>
<name>A0A078AN97_STYLE</name>
<dbReference type="OrthoDB" id="430340at2759"/>
<dbReference type="EMBL" id="CCKQ01012037">
    <property type="protein sequence ID" value="CDW83644.1"/>
    <property type="molecule type" value="Genomic_DNA"/>
</dbReference>
<dbReference type="PANTHER" id="PTHR33459:SF7">
    <property type="entry name" value="DD-GDCA PROTEIN"/>
    <property type="match status" value="1"/>
</dbReference>
<proteinExistence type="predicted"/>
<evidence type="ECO:0000313" key="3">
    <source>
        <dbReference type="Proteomes" id="UP000039865"/>
    </source>
</evidence>
<gene>
    <name evidence="2" type="primary">Contig4256.g4560</name>
    <name evidence="2" type="ORF">STYLEM_12692</name>
</gene>
<dbReference type="InParanoid" id="A0A078AN97"/>
<dbReference type="InterPro" id="IPR052326">
    <property type="entry name" value="Diff-Dev_Assoc_Protein"/>
</dbReference>
<dbReference type="GO" id="GO:0030178">
    <property type="term" value="P:negative regulation of Wnt signaling pathway"/>
    <property type="evidence" value="ECO:0007669"/>
    <property type="project" value="InterPro"/>
</dbReference>
<dbReference type="AlphaFoldDB" id="A0A078AN97"/>
<reference evidence="2 3" key="1">
    <citation type="submission" date="2014-06" db="EMBL/GenBank/DDBJ databases">
        <authorList>
            <person name="Swart Estienne"/>
        </authorList>
    </citation>
    <scope>NUCLEOTIDE SEQUENCE [LARGE SCALE GENOMIC DNA]</scope>
    <source>
        <strain evidence="2 3">130c</strain>
    </source>
</reference>
<protein>
    <recommendedName>
        <fullName evidence="1">Dickkopf N-terminal cysteine-rich domain-containing protein</fullName>
    </recommendedName>
</protein>
<evidence type="ECO:0000259" key="1">
    <source>
        <dbReference type="Pfam" id="PF04706"/>
    </source>
</evidence>
<accession>A0A078AN97</accession>
<sequence>MYEEVLLKQNRSLEEIKVPFATCDISQFIFPDEKDIANFDVYPDSAIQGVFEAKCTDKYSYLNRNLAPGQVCENDWQCVSSNCNEFRCQGHEEGLLCQSDKQCEKGLFCDSSTNTCAKLKADNEICYKDEMCLIGSICANSIILIQQSQNGVSTLIPSVNLNQKKCQKMFSLKVGEYAQTKELCQTGIIKNLVCRNITSVTYDGKIIEEPFKCIANSSTHIVTLPKEVIFLLGYHALLKKERDNSGRVYKVILIYKLR</sequence>
<evidence type="ECO:0000313" key="2">
    <source>
        <dbReference type="EMBL" id="CDW83644.1"/>
    </source>
</evidence>
<organism evidence="2 3">
    <name type="scientific">Stylonychia lemnae</name>
    <name type="common">Ciliate</name>
    <dbReference type="NCBI Taxonomy" id="5949"/>
    <lineage>
        <taxon>Eukaryota</taxon>
        <taxon>Sar</taxon>
        <taxon>Alveolata</taxon>
        <taxon>Ciliophora</taxon>
        <taxon>Intramacronucleata</taxon>
        <taxon>Spirotrichea</taxon>
        <taxon>Stichotrichia</taxon>
        <taxon>Sporadotrichida</taxon>
        <taxon>Oxytrichidae</taxon>
        <taxon>Stylonychinae</taxon>
        <taxon>Stylonychia</taxon>
    </lineage>
</organism>
<dbReference type="PANTHER" id="PTHR33459">
    <property type="entry name" value="DD-GDCA PROTEIN"/>
    <property type="match status" value="1"/>
</dbReference>